<evidence type="ECO:0000256" key="1">
    <source>
        <dbReference type="SAM" id="SignalP"/>
    </source>
</evidence>
<feature type="signal peptide" evidence="1">
    <location>
        <begin position="1"/>
        <end position="15"/>
    </location>
</feature>
<name>A0AAD7D2X6_MYCRO</name>
<evidence type="ECO:0008006" key="4">
    <source>
        <dbReference type="Google" id="ProtNLM"/>
    </source>
</evidence>
<dbReference type="AlphaFoldDB" id="A0AAD7D2X6"/>
<dbReference type="EMBL" id="JARKIE010000148">
    <property type="protein sequence ID" value="KAJ7675491.1"/>
    <property type="molecule type" value="Genomic_DNA"/>
</dbReference>
<accession>A0AAD7D2X6</accession>
<dbReference type="Gene3D" id="1.20.1280.50">
    <property type="match status" value="1"/>
</dbReference>
<evidence type="ECO:0000313" key="3">
    <source>
        <dbReference type="Proteomes" id="UP001221757"/>
    </source>
</evidence>
<comment type="caution">
    <text evidence="2">The sequence shown here is derived from an EMBL/GenBank/DDBJ whole genome shotgun (WGS) entry which is preliminary data.</text>
</comment>
<dbReference type="Proteomes" id="UP001221757">
    <property type="component" value="Unassembled WGS sequence"/>
</dbReference>
<organism evidence="2 3">
    <name type="scientific">Mycena rosella</name>
    <name type="common">Pink bonnet</name>
    <name type="synonym">Agaricus rosellus</name>
    <dbReference type="NCBI Taxonomy" id="1033263"/>
    <lineage>
        <taxon>Eukaryota</taxon>
        <taxon>Fungi</taxon>
        <taxon>Dikarya</taxon>
        <taxon>Basidiomycota</taxon>
        <taxon>Agaricomycotina</taxon>
        <taxon>Agaricomycetes</taxon>
        <taxon>Agaricomycetidae</taxon>
        <taxon>Agaricales</taxon>
        <taxon>Marasmiineae</taxon>
        <taxon>Mycenaceae</taxon>
        <taxon>Mycena</taxon>
    </lineage>
</organism>
<keyword evidence="3" id="KW-1185">Reference proteome</keyword>
<proteinExistence type="predicted"/>
<evidence type="ECO:0000313" key="2">
    <source>
        <dbReference type="EMBL" id="KAJ7675491.1"/>
    </source>
</evidence>
<reference evidence="2" key="1">
    <citation type="submission" date="2023-03" db="EMBL/GenBank/DDBJ databases">
        <title>Massive genome expansion in bonnet fungi (Mycena s.s.) driven by repeated elements and novel gene families across ecological guilds.</title>
        <authorList>
            <consortium name="Lawrence Berkeley National Laboratory"/>
            <person name="Harder C.B."/>
            <person name="Miyauchi S."/>
            <person name="Viragh M."/>
            <person name="Kuo A."/>
            <person name="Thoen E."/>
            <person name="Andreopoulos B."/>
            <person name="Lu D."/>
            <person name="Skrede I."/>
            <person name="Drula E."/>
            <person name="Henrissat B."/>
            <person name="Morin E."/>
            <person name="Kohler A."/>
            <person name="Barry K."/>
            <person name="LaButti K."/>
            <person name="Morin E."/>
            <person name="Salamov A."/>
            <person name="Lipzen A."/>
            <person name="Mereny Z."/>
            <person name="Hegedus B."/>
            <person name="Baldrian P."/>
            <person name="Stursova M."/>
            <person name="Weitz H."/>
            <person name="Taylor A."/>
            <person name="Grigoriev I.V."/>
            <person name="Nagy L.G."/>
            <person name="Martin F."/>
            <person name="Kauserud H."/>
        </authorList>
    </citation>
    <scope>NUCLEOTIDE SEQUENCE</scope>
    <source>
        <strain evidence="2">CBHHK067</strain>
    </source>
</reference>
<protein>
    <recommendedName>
        <fullName evidence="4">F-box domain-containing protein</fullName>
    </recommendedName>
</protein>
<sequence>MQQPFLHLLPHDVLCELFLLCVKSTPNPCLPVILSQVCRSWRSTALMSPALWTNVVFRMSHPQQRHLRPRAFIKRSRRLRISVHIYVDCQPTRCVGNIISHNAPCLRSLTLTSQNRELILDSIGFVPRMPFHSMELFHAAVPGGLNFQVVRQADHAVPFFTPYPTSPYLDAPGYHDFLRFSWNVQNVTSLSFEGLSPREGPYGPDVCNPPWV</sequence>
<dbReference type="InterPro" id="IPR036047">
    <property type="entry name" value="F-box-like_dom_sf"/>
</dbReference>
<gene>
    <name evidence="2" type="ORF">B0H17DRAFT_131595</name>
</gene>
<keyword evidence="1" id="KW-0732">Signal</keyword>
<feature type="chain" id="PRO_5042082754" description="F-box domain-containing protein" evidence="1">
    <location>
        <begin position="16"/>
        <end position="212"/>
    </location>
</feature>
<dbReference type="SUPFAM" id="SSF81383">
    <property type="entry name" value="F-box domain"/>
    <property type="match status" value="1"/>
</dbReference>